<dbReference type="WBParaSite" id="SVE_1062600.2">
    <property type="protein sequence ID" value="SVE_1062600.2"/>
    <property type="gene ID" value="SVE_1062600"/>
</dbReference>
<feature type="region of interest" description="Disordered" evidence="2">
    <location>
        <begin position="391"/>
        <end position="437"/>
    </location>
</feature>
<evidence type="ECO:0000256" key="2">
    <source>
        <dbReference type="SAM" id="MobiDB-lite"/>
    </source>
</evidence>
<evidence type="ECO:0000259" key="3">
    <source>
        <dbReference type="PROSITE" id="PS50144"/>
    </source>
</evidence>
<protein>
    <submittedName>
        <fullName evidence="5">MATH domain-containing protein</fullName>
    </submittedName>
</protein>
<dbReference type="PROSITE" id="PS50144">
    <property type="entry name" value="MATH"/>
    <property type="match status" value="1"/>
</dbReference>
<dbReference type="Proteomes" id="UP000035680">
    <property type="component" value="Unassembled WGS sequence"/>
</dbReference>
<evidence type="ECO:0000313" key="5">
    <source>
        <dbReference type="WBParaSite" id="SVE_1062600.2"/>
    </source>
</evidence>
<feature type="coiled-coil region" evidence="1">
    <location>
        <begin position="737"/>
        <end position="843"/>
    </location>
</feature>
<keyword evidence="1" id="KW-0175">Coiled coil</keyword>
<name>A0A0K0FNP6_STRVS</name>
<sequence>MLTKLKTFDLAYIMTVLIYVSKFTILKNMDYAKSGGKSRENEYSYFEKSTVDEWQLTEEIMEIIDTPPSPGRERYFSEGNSNMVHQGNGMKCGRNTQVEDEHFSEEVFKENICTCKKKMKFDLRKNLVTEKCVEEKTLGGVLKKNPTSELQLKNSPPIRSGKNESSKSIFVCLCNVVNIESKFQSPPNYISGIPWRLYVEKKMINVNKKYEEYLSFYVQCCESKKNWKVSANCKLVIFNQETKKPNLMRKISHLFCEEQNYCGYNNFVSMSELTDPRNNYMVENKIFLEVVLNVNKYITDKDINKKVRKYLEVVDDNLKNGELSEAGSICANAIQCLGHLGSSYIEPFKKKLKEITLRQVSQTIERIENVNLKSDAKNDKVLKKESDLKKLCQGNKNNNNKHNSNDSDNNKNGNSDVKNNNQVIKTDNDSLTQENTKNNSTNCDCRYSFPDMTNVCENCRDHYESKTFFYHVDDCKTFYYMVYGPRLYLAKICLGKFFEYKTVHLDSRIVPVEKFFNKNLKFSSTIESLFFNKISYLNASVGKFIINVQKNKNELQKILYNIMAAFKTKADDNITNTIPSIAQDHILGLNVFDNISTIHFGEYPLEVVMECIRLNTRKSINIFDKYSKVNDFQNHNGILDVVRDPNIENIFQNSNSYLCLFPTMWLTIIGQTLDSWIKFYSKCNIRSLTQELLDSKAEINRLEQHTNSLNTILEKKTLLINKLHKKIDLTKKPSEKLIEANNRISKLEEMVAALTEQNKALYSEKENLSDEIRQLKVQCKNFERINNEKENRYKALQRSSKNERTELDQKIKTLKNQCKKSELSLLERMYDMEIESLQKYKNEAVEKLKKWNTLSDDIFNRNSDAVIKNKEIINKYINDISEQINTATNNYKKNITLIEDGKSFSHISKTKPKNIRRCPSTNYDHLIGIQKLETVSYDGISVSPLNIYKRKSNLKTTGKNQFNSSYRQDVRTSCSSDSQSKVSNVVEDVFSNCGHFDKNEFLVTSNRMEYYSSNNSWVSDDFERRDFNFHDSLSPPYNGTGSIKEANTPRKNVFSPYPDPPRSGFTNTENQFFPQINSVCSLENNTITSNIRTVKSFPNPVQPPNTFPGKHYIQSENEIPYITNPMSPFYKKASDNFSNTISKNNHTPSHLNFNNYLYGNNCLNGQLMTKNQYIPNSTDDNFLRLLKDFSSEQSNNNMW</sequence>
<dbReference type="AlphaFoldDB" id="A0A0K0FNP6"/>
<feature type="region of interest" description="Disordered" evidence="2">
    <location>
        <begin position="1038"/>
        <end position="1061"/>
    </location>
</feature>
<reference evidence="4" key="1">
    <citation type="submission" date="2014-07" db="EMBL/GenBank/DDBJ databases">
        <authorList>
            <person name="Martin A.A"/>
            <person name="De Silva N."/>
        </authorList>
    </citation>
    <scope>NUCLEOTIDE SEQUENCE</scope>
</reference>
<reference evidence="5" key="2">
    <citation type="submission" date="2015-08" db="UniProtKB">
        <authorList>
            <consortium name="WormBaseParasite"/>
        </authorList>
    </citation>
    <scope>IDENTIFICATION</scope>
</reference>
<dbReference type="STRING" id="75913.A0A0K0FNP6"/>
<dbReference type="SMART" id="SM00061">
    <property type="entry name" value="MATH"/>
    <property type="match status" value="1"/>
</dbReference>
<keyword evidence="4" id="KW-1185">Reference proteome</keyword>
<dbReference type="InterPro" id="IPR002083">
    <property type="entry name" value="MATH/TRAF_dom"/>
</dbReference>
<dbReference type="Gene3D" id="2.60.210.10">
    <property type="entry name" value="Apoptosis, Tumor Necrosis Factor Receptor Associated Protein 2, Chain A"/>
    <property type="match status" value="1"/>
</dbReference>
<proteinExistence type="predicted"/>
<feature type="compositionally biased region" description="Polar residues" evidence="2">
    <location>
        <begin position="422"/>
        <end position="437"/>
    </location>
</feature>
<dbReference type="InterPro" id="IPR008974">
    <property type="entry name" value="TRAF-like"/>
</dbReference>
<feature type="domain" description="MATH" evidence="3">
    <location>
        <begin position="166"/>
        <end position="292"/>
    </location>
</feature>
<dbReference type="SUPFAM" id="SSF49599">
    <property type="entry name" value="TRAF domain-like"/>
    <property type="match status" value="1"/>
</dbReference>
<accession>A0A0K0FNP6</accession>
<dbReference type="Pfam" id="PF22486">
    <property type="entry name" value="MATH_2"/>
    <property type="match status" value="1"/>
</dbReference>
<organism evidence="4 5">
    <name type="scientific">Strongyloides venezuelensis</name>
    <name type="common">Threadworm</name>
    <dbReference type="NCBI Taxonomy" id="75913"/>
    <lineage>
        <taxon>Eukaryota</taxon>
        <taxon>Metazoa</taxon>
        <taxon>Ecdysozoa</taxon>
        <taxon>Nematoda</taxon>
        <taxon>Chromadorea</taxon>
        <taxon>Rhabditida</taxon>
        <taxon>Tylenchina</taxon>
        <taxon>Panagrolaimomorpha</taxon>
        <taxon>Strongyloidoidea</taxon>
        <taxon>Strongyloididae</taxon>
        <taxon>Strongyloides</taxon>
    </lineage>
</organism>
<feature type="compositionally biased region" description="Low complexity" evidence="2">
    <location>
        <begin position="410"/>
        <end position="421"/>
    </location>
</feature>
<evidence type="ECO:0000256" key="1">
    <source>
        <dbReference type="SAM" id="Coils"/>
    </source>
</evidence>
<evidence type="ECO:0000313" key="4">
    <source>
        <dbReference type="Proteomes" id="UP000035680"/>
    </source>
</evidence>